<evidence type="ECO:0000313" key="2">
    <source>
        <dbReference type="EMBL" id="GFY73061.1"/>
    </source>
</evidence>
<evidence type="ECO:0000259" key="1">
    <source>
        <dbReference type="PROSITE" id="PS50853"/>
    </source>
</evidence>
<organism evidence="2 3">
    <name type="scientific">Trichonephila inaurata madagascariensis</name>
    <dbReference type="NCBI Taxonomy" id="2747483"/>
    <lineage>
        <taxon>Eukaryota</taxon>
        <taxon>Metazoa</taxon>
        <taxon>Ecdysozoa</taxon>
        <taxon>Arthropoda</taxon>
        <taxon>Chelicerata</taxon>
        <taxon>Arachnida</taxon>
        <taxon>Araneae</taxon>
        <taxon>Araneomorphae</taxon>
        <taxon>Entelegynae</taxon>
        <taxon>Araneoidea</taxon>
        <taxon>Nephilidae</taxon>
        <taxon>Trichonephila</taxon>
        <taxon>Trichonephila inaurata</taxon>
    </lineage>
</organism>
<dbReference type="CDD" id="cd00063">
    <property type="entry name" value="FN3"/>
    <property type="match status" value="1"/>
</dbReference>
<keyword evidence="3" id="KW-1185">Reference proteome</keyword>
<accession>A0A8X6YHK6</accession>
<dbReference type="InterPro" id="IPR036116">
    <property type="entry name" value="FN3_sf"/>
</dbReference>
<dbReference type="PROSITE" id="PS50853">
    <property type="entry name" value="FN3"/>
    <property type="match status" value="1"/>
</dbReference>
<dbReference type="Pfam" id="PF00041">
    <property type="entry name" value="fn3"/>
    <property type="match status" value="1"/>
</dbReference>
<feature type="non-terminal residue" evidence="2">
    <location>
        <position position="92"/>
    </location>
</feature>
<feature type="domain" description="Fibronectin type-III" evidence="1">
    <location>
        <begin position="1"/>
        <end position="92"/>
    </location>
</feature>
<dbReference type="InterPro" id="IPR013783">
    <property type="entry name" value="Ig-like_fold"/>
</dbReference>
<evidence type="ECO:0000313" key="3">
    <source>
        <dbReference type="Proteomes" id="UP000886998"/>
    </source>
</evidence>
<dbReference type="SUPFAM" id="SSF49265">
    <property type="entry name" value="Fibronectin type III"/>
    <property type="match status" value="1"/>
</dbReference>
<protein>
    <submittedName>
        <fullName evidence="2">Down syndrome cell adhesion molecule-like protein Dscam2</fullName>
    </submittedName>
</protein>
<reference evidence="2" key="1">
    <citation type="submission" date="2020-08" db="EMBL/GenBank/DDBJ databases">
        <title>Multicomponent nature underlies the extraordinary mechanical properties of spider dragline silk.</title>
        <authorList>
            <person name="Kono N."/>
            <person name="Nakamura H."/>
            <person name="Mori M."/>
            <person name="Yoshida Y."/>
            <person name="Ohtoshi R."/>
            <person name="Malay A.D."/>
            <person name="Moran D.A.P."/>
            <person name="Tomita M."/>
            <person name="Numata K."/>
            <person name="Arakawa K."/>
        </authorList>
    </citation>
    <scope>NUCLEOTIDE SEQUENCE</scope>
</reference>
<proteinExistence type="predicted"/>
<dbReference type="AlphaFoldDB" id="A0A8X6YHK6"/>
<sequence>MTITEQDWVHKKLSLDEDDASNIDGFYVGYKINASPEPYTFIPVDKSRTTEVQFYELTSLNRFTEYSFIVQAYNKRGAGPPSEAVSVRTLEF</sequence>
<gene>
    <name evidence="2" type="primary">Dscam2_76</name>
    <name evidence="2" type="ORF">TNIN_180921</name>
</gene>
<name>A0A8X6YHK6_9ARAC</name>
<dbReference type="Proteomes" id="UP000886998">
    <property type="component" value="Unassembled WGS sequence"/>
</dbReference>
<dbReference type="OrthoDB" id="152385at2759"/>
<dbReference type="EMBL" id="BMAV01019812">
    <property type="protein sequence ID" value="GFY73061.1"/>
    <property type="molecule type" value="Genomic_DNA"/>
</dbReference>
<dbReference type="InterPro" id="IPR003961">
    <property type="entry name" value="FN3_dom"/>
</dbReference>
<comment type="caution">
    <text evidence="2">The sequence shown here is derived from an EMBL/GenBank/DDBJ whole genome shotgun (WGS) entry which is preliminary data.</text>
</comment>
<dbReference type="Gene3D" id="2.60.40.10">
    <property type="entry name" value="Immunoglobulins"/>
    <property type="match status" value="1"/>
</dbReference>